<proteinExistence type="predicted"/>
<accession>A0AAW2XUS3</accession>
<dbReference type="EMBL" id="JACGWN010000002">
    <property type="protein sequence ID" value="KAL0457735.1"/>
    <property type="molecule type" value="Genomic_DNA"/>
</dbReference>
<comment type="caution">
    <text evidence="1">The sequence shown here is derived from an EMBL/GenBank/DDBJ whole genome shotgun (WGS) entry which is preliminary data.</text>
</comment>
<sequence>MDKVRHLIFFQGDRTVKHKLVRQYLQDPKMNKIQDKVKILYHRDVDGDPIIELRSQIIQVKGQKFIESGVTRNLTNDIKGIFTKVWSRWHAVPKASKELLWENFKLRYWWENLTDEEMRKVWNENASDRFK</sequence>
<name>A0AAW2XUS3_9LAMI</name>
<organism evidence="1">
    <name type="scientific">Sesamum latifolium</name>
    <dbReference type="NCBI Taxonomy" id="2727402"/>
    <lineage>
        <taxon>Eukaryota</taxon>
        <taxon>Viridiplantae</taxon>
        <taxon>Streptophyta</taxon>
        <taxon>Embryophyta</taxon>
        <taxon>Tracheophyta</taxon>
        <taxon>Spermatophyta</taxon>
        <taxon>Magnoliopsida</taxon>
        <taxon>eudicotyledons</taxon>
        <taxon>Gunneridae</taxon>
        <taxon>Pentapetalae</taxon>
        <taxon>asterids</taxon>
        <taxon>lamiids</taxon>
        <taxon>Lamiales</taxon>
        <taxon>Pedaliaceae</taxon>
        <taxon>Sesamum</taxon>
    </lineage>
</organism>
<reference evidence="1" key="1">
    <citation type="submission" date="2020-06" db="EMBL/GenBank/DDBJ databases">
        <authorList>
            <person name="Li T."/>
            <person name="Hu X."/>
            <person name="Zhang T."/>
            <person name="Song X."/>
            <person name="Zhang H."/>
            <person name="Dai N."/>
            <person name="Sheng W."/>
            <person name="Hou X."/>
            <person name="Wei L."/>
        </authorList>
    </citation>
    <scope>NUCLEOTIDE SEQUENCE</scope>
    <source>
        <strain evidence="1">KEN1</strain>
        <tissue evidence="1">Leaf</tissue>
    </source>
</reference>
<dbReference type="AlphaFoldDB" id="A0AAW2XUS3"/>
<evidence type="ECO:0000313" key="1">
    <source>
        <dbReference type="EMBL" id="KAL0457735.1"/>
    </source>
</evidence>
<gene>
    <name evidence="1" type="ORF">Slati_0400700</name>
</gene>
<reference evidence="1" key="2">
    <citation type="journal article" date="2024" name="Plant">
        <title>Genomic evolution and insights into agronomic trait innovations of Sesamum species.</title>
        <authorList>
            <person name="Miao H."/>
            <person name="Wang L."/>
            <person name="Qu L."/>
            <person name="Liu H."/>
            <person name="Sun Y."/>
            <person name="Le M."/>
            <person name="Wang Q."/>
            <person name="Wei S."/>
            <person name="Zheng Y."/>
            <person name="Lin W."/>
            <person name="Duan Y."/>
            <person name="Cao H."/>
            <person name="Xiong S."/>
            <person name="Wang X."/>
            <person name="Wei L."/>
            <person name="Li C."/>
            <person name="Ma Q."/>
            <person name="Ju M."/>
            <person name="Zhao R."/>
            <person name="Li G."/>
            <person name="Mu C."/>
            <person name="Tian Q."/>
            <person name="Mei H."/>
            <person name="Zhang T."/>
            <person name="Gao T."/>
            <person name="Zhang H."/>
        </authorList>
    </citation>
    <scope>NUCLEOTIDE SEQUENCE</scope>
    <source>
        <strain evidence="1">KEN1</strain>
    </source>
</reference>
<protein>
    <submittedName>
        <fullName evidence="1">Uncharacterized protein</fullName>
    </submittedName>
</protein>